<evidence type="ECO:0000256" key="4">
    <source>
        <dbReference type="ARBA" id="ARBA00022679"/>
    </source>
</evidence>
<evidence type="ECO:0000259" key="11">
    <source>
        <dbReference type="Pfam" id="PF01050"/>
    </source>
</evidence>
<feature type="domain" description="Mannose-6-phosphate isomerase type II C-terminal" evidence="11">
    <location>
        <begin position="347"/>
        <end position="461"/>
    </location>
</feature>
<keyword evidence="7" id="KW-0342">GTP-binding</keyword>
<evidence type="ECO:0000256" key="1">
    <source>
        <dbReference type="ARBA" id="ARBA00004823"/>
    </source>
</evidence>
<evidence type="ECO:0000313" key="14">
    <source>
        <dbReference type="Proteomes" id="UP000199648"/>
    </source>
</evidence>
<comment type="similarity">
    <text evidence="2 9">Belongs to the mannose-6-phosphate isomerase type 2 family.</text>
</comment>
<dbReference type="GO" id="GO:0000271">
    <property type="term" value="P:polysaccharide biosynthetic process"/>
    <property type="evidence" value="ECO:0007669"/>
    <property type="project" value="InterPro"/>
</dbReference>
<dbReference type="GO" id="GO:0004475">
    <property type="term" value="F:mannose-1-phosphate guanylyltransferase (GTP) activity"/>
    <property type="evidence" value="ECO:0007669"/>
    <property type="project" value="UniProtKB-EC"/>
</dbReference>
<dbReference type="RefSeq" id="WP_175452466.1">
    <property type="nucleotide sequence ID" value="NZ_FMWD01000003.1"/>
</dbReference>
<evidence type="ECO:0000256" key="9">
    <source>
        <dbReference type="RuleBase" id="RU004190"/>
    </source>
</evidence>
<dbReference type="InterPro" id="IPR049577">
    <property type="entry name" value="GMPP_N"/>
</dbReference>
<dbReference type="Pfam" id="PF22640">
    <property type="entry name" value="ManC_GMP_beta-helix"/>
    <property type="match status" value="1"/>
</dbReference>
<evidence type="ECO:0000256" key="5">
    <source>
        <dbReference type="ARBA" id="ARBA00022695"/>
    </source>
</evidence>
<dbReference type="Pfam" id="PF01050">
    <property type="entry name" value="MannoseP_isomer"/>
    <property type="match status" value="1"/>
</dbReference>
<accession>A0A1G5Q3P0</accession>
<dbReference type="CDD" id="cd02509">
    <property type="entry name" value="GDP-M1P_Guanylyltransferase"/>
    <property type="match status" value="1"/>
</dbReference>
<dbReference type="InterPro" id="IPR006375">
    <property type="entry name" value="Man1P_GuaTrfase/Man6P_Isoase"/>
</dbReference>
<sequence>MVPVILAGGAGSRLWPLSRSSHPKQFLPLVGNKTMLQTTVERLEGIDGGRLPTVICNEQHRFLVAEQLRELGIEEGEIILEPFGRNTAPAIAIAAMAAREKDPDELLIVLPADHLLVDTAAFRKAVAQAATAAEEGALATFGIVPTRPETGYGYIRAVEGGRVSQVSRFVEKPDALTAEAYLDSGDYYWNGGMFLFRADRILEELELWAPEIVRACSEAYQSGTRDLVFTRLDPAAFTTCPNVSIDYAVMEHTDSAVVVPLEAGWSDIGSWSALCDAEESDGHGNVIKGDALTVDTTGSYIRAEDRLVATIGLKDCIVIETPDAILVADKHRSQEVKLIVEQLKAAGRDECDFHRRVHRPWGFYEGVSRADRFQVKKIIVNPGAALSLQMHHHRAEHWIVVRGTARVICNEETHLISEDQSTYIPLGTLHRLENPGKIPLELIEVQTGSYLGEDDIVRFQDDYQRMSETGDRA</sequence>
<dbReference type="InterPro" id="IPR011051">
    <property type="entry name" value="RmlC_Cupin_sf"/>
</dbReference>
<name>A0A1G5Q3P0_9GAMM</name>
<dbReference type="InterPro" id="IPR005835">
    <property type="entry name" value="NTP_transferase_dom"/>
</dbReference>
<dbReference type="STRING" id="415747.SAMN03097708_01260"/>
<dbReference type="FunFam" id="3.90.550.10:FF:000046">
    <property type="entry name" value="Mannose-1-phosphate guanylyltransferase (GDP)"/>
    <property type="match status" value="1"/>
</dbReference>
<evidence type="ECO:0000259" key="12">
    <source>
        <dbReference type="Pfam" id="PF22640"/>
    </source>
</evidence>
<dbReference type="PANTHER" id="PTHR46390">
    <property type="entry name" value="MANNOSE-1-PHOSPHATE GUANYLYLTRANSFERASE"/>
    <property type="match status" value="1"/>
</dbReference>
<dbReference type="InterPro" id="IPR029044">
    <property type="entry name" value="Nucleotide-diphossugar_trans"/>
</dbReference>
<feature type="domain" description="MannoseP isomerase/GMP-like beta-helix" evidence="12">
    <location>
        <begin position="290"/>
        <end position="343"/>
    </location>
</feature>
<dbReference type="EMBL" id="FMWD01000003">
    <property type="protein sequence ID" value="SCZ56070.1"/>
    <property type="molecule type" value="Genomic_DNA"/>
</dbReference>
<dbReference type="InterPro" id="IPR001538">
    <property type="entry name" value="Man6P_isomerase-2_C"/>
</dbReference>
<keyword evidence="5 13" id="KW-0548">Nucleotidyltransferase</keyword>
<dbReference type="InterPro" id="IPR054566">
    <property type="entry name" value="ManC/GMP-like_b-helix"/>
</dbReference>
<dbReference type="UniPathway" id="UPA00126">
    <property type="reaction ID" value="UER00930"/>
</dbReference>
<dbReference type="GO" id="GO:0005525">
    <property type="term" value="F:GTP binding"/>
    <property type="evidence" value="ECO:0007669"/>
    <property type="project" value="UniProtKB-KW"/>
</dbReference>
<dbReference type="InterPro" id="IPR014710">
    <property type="entry name" value="RmlC-like_jellyroll"/>
</dbReference>
<comment type="pathway">
    <text evidence="1">Nucleotide-sugar biosynthesis; GDP-alpha-D-mannose biosynthesis; GDP-alpha-D-mannose from alpha-D-mannose 1-phosphate (GTP route): step 1/1.</text>
</comment>
<dbReference type="InterPro" id="IPR051161">
    <property type="entry name" value="Mannose-6P_isomerase_type2"/>
</dbReference>
<proteinExistence type="inferred from homology"/>
<evidence type="ECO:0000256" key="7">
    <source>
        <dbReference type="ARBA" id="ARBA00023134"/>
    </source>
</evidence>
<evidence type="ECO:0000313" key="13">
    <source>
        <dbReference type="EMBL" id="SCZ56070.1"/>
    </source>
</evidence>
<dbReference type="CDD" id="cd02213">
    <property type="entry name" value="cupin_PMI_typeII_C"/>
    <property type="match status" value="1"/>
</dbReference>
<evidence type="ECO:0000259" key="10">
    <source>
        <dbReference type="Pfam" id="PF00483"/>
    </source>
</evidence>
<dbReference type="Gene3D" id="3.90.550.10">
    <property type="entry name" value="Spore Coat Polysaccharide Biosynthesis Protein SpsA, Chain A"/>
    <property type="match status" value="1"/>
</dbReference>
<reference evidence="13 14" key="1">
    <citation type="submission" date="2016-10" db="EMBL/GenBank/DDBJ databases">
        <authorList>
            <person name="de Groot N.N."/>
        </authorList>
    </citation>
    <scope>NUCLEOTIDE SEQUENCE [LARGE SCALE GENOMIC DNA]</scope>
    <source>
        <strain evidence="13 14">HLD2</strain>
    </source>
</reference>
<dbReference type="EC" id="2.7.7.13" evidence="3"/>
<dbReference type="AlphaFoldDB" id="A0A1G5Q3P0"/>
<dbReference type="GO" id="GO:0009298">
    <property type="term" value="P:GDP-mannose biosynthetic process"/>
    <property type="evidence" value="ECO:0007669"/>
    <property type="project" value="UniProtKB-UniPathway"/>
</dbReference>
<dbReference type="SUPFAM" id="SSF51182">
    <property type="entry name" value="RmlC-like cupins"/>
    <property type="match status" value="1"/>
</dbReference>
<keyword evidence="13" id="KW-0413">Isomerase</keyword>
<comment type="catalytic activity">
    <reaction evidence="8">
        <text>alpha-D-mannose 1-phosphate + GTP + H(+) = GDP-alpha-D-mannose + diphosphate</text>
        <dbReference type="Rhea" id="RHEA:15229"/>
        <dbReference type="ChEBI" id="CHEBI:15378"/>
        <dbReference type="ChEBI" id="CHEBI:33019"/>
        <dbReference type="ChEBI" id="CHEBI:37565"/>
        <dbReference type="ChEBI" id="CHEBI:57527"/>
        <dbReference type="ChEBI" id="CHEBI:58409"/>
        <dbReference type="EC" id="2.7.7.13"/>
    </reaction>
</comment>
<dbReference type="PANTHER" id="PTHR46390:SF1">
    <property type="entry name" value="MANNOSE-1-PHOSPHATE GUANYLYLTRANSFERASE"/>
    <property type="match status" value="1"/>
</dbReference>
<organism evidence="13 14">
    <name type="scientific">Thiohalomonas denitrificans</name>
    <dbReference type="NCBI Taxonomy" id="415747"/>
    <lineage>
        <taxon>Bacteria</taxon>
        <taxon>Pseudomonadati</taxon>
        <taxon>Pseudomonadota</taxon>
        <taxon>Gammaproteobacteria</taxon>
        <taxon>Thiohalomonadales</taxon>
        <taxon>Thiohalomonadaceae</taxon>
        <taxon>Thiohalomonas</taxon>
    </lineage>
</organism>
<protein>
    <recommendedName>
        <fullName evidence="3">mannose-1-phosphate guanylyltransferase</fullName>
        <ecNumber evidence="3">2.7.7.13</ecNumber>
    </recommendedName>
</protein>
<keyword evidence="14" id="KW-1185">Reference proteome</keyword>
<dbReference type="SUPFAM" id="SSF53448">
    <property type="entry name" value="Nucleotide-diphospho-sugar transferases"/>
    <property type="match status" value="1"/>
</dbReference>
<dbReference type="Gene3D" id="2.60.120.10">
    <property type="entry name" value="Jelly Rolls"/>
    <property type="match status" value="1"/>
</dbReference>
<evidence type="ECO:0000256" key="6">
    <source>
        <dbReference type="ARBA" id="ARBA00022741"/>
    </source>
</evidence>
<feature type="domain" description="Nucleotidyl transferase" evidence="10">
    <location>
        <begin position="3"/>
        <end position="280"/>
    </location>
</feature>
<keyword evidence="6" id="KW-0547">Nucleotide-binding</keyword>
<dbReference type="NCBIfam" id="TIGR01479">
    <property type="entry name" value="GMP_PMI"/>
    <property type="match status" value="1"/>
</dbReference>
<dbReference type="Proteomes" id="UP000199648">
    <property type="component" value="Unassembled WGS sequence"/>
</dbReference>
<evidence type="ECO:0000256" key="8">
    <source>
        <dbReference type="ARBA" id="ARBA00047343"/>
    </source>
</evidence>
<dbReference type="FunFam" id="2.60.120.10:FF:000032">
    <property type="entry name" value="Mannose-1-phosphate guanylyltransferase/mannose-6-phosphate isomerase"/>
    <property type="match status" value="1"/>
</dbReference>
<dbReference type="Pfam" id="PF00483">
    <property type="entry name" value="NTP_transferase"/>
    <property type="match status" value="1"/>
</dbReference>
<keyword evidence="4 13" id="KW-0808">Transferase</keyword>
<dbReference type="GO" id="GO:0016853">
    <property type="term" value="F:isomerase activity"/>
    <property type="evidence" value="ECO:0007669"/>
    <property type="project" value="UniProtKB-KW"/>
</dbReference>
<evidence type="ECO:0000256" key="3">
    <source>
        <dbReference type="ARBA" id="ARBA00012387"/>
    </source>
</evidence>
<gene>
    <name evidence="13" type="ORF">SAMN03097708_01260</name>
</gene>
<evidence type="ECO:0000256" key="2">
    <source>
        <dbReference type="ARBA" id="ARBA00006115"/>
    </source>
</evidence>